<evidence type="ECO:0000259" key="6">
    <source>
        <dbReference type="Pfam" id="PF02803"/>
    </source>
</evidence>
<keyword evidence="2 4" id="KW-0808">Transferase</keyword>
<dbReference type="Gene3D" id="3.40.47.10">
    <property type="match status" value="2"/>
</dbReference>
<dbReference type="InterPro" id="IPR020613">
    <property type="entry name" value="Thiolase_CS"/>
</dbReference>
<comment type="similarity">
    <text evidence="1 4">Belongs to the thiolase-like superfamily. Thiolase family.</text>
</comment>
<protein>
    <submittedName>
        <fullName evidence="7">Acetyl-CoA C-acetyltransferase</fullName>
    </submittedName>
</protein>
<evidence type="ECO:0000256" key="2">
    <source>
        <dbReference type="ARBA" id="ARBA00022679"/>
    </source>
</evidence>
<dbReference type="InterPro" id="IPR002155">
    <property type="entry name" value="Thiolase"/>
</dbReference>
<feature type="domain" description="Thiolase C-terminal" evidence="6">
    <location>
        <begin position="262"/>
        <end position="384"/>
    </location>
</feature>
<gene>
    <name evidence="7" type="ORF">CLV41_102444</name>
</gene>
<dbReference type="InterPro" id="IPR020616">
    <property type="entry name" value="Thiolase_N"/>
</dbReference>
<dbReference type="PANTHER" id="PTHR18919:SF107">
    <property type="entry name" value="ACETYL-COA ACETYLTRANSFERASE, CYTOSOLIC"/>
    <property type="match status" value="1"/>
</dbReference>
<dbReference type="GO" id="GO:0003988">
    <property type="term" value="F:acetyl-CoA C-acyltransferase activity"/>
    <property type="evidence" value="ECO:0007669"/>
    <property type="project" value="UniProtKB-ARBA"/>
</dbReference>
<dbReference type="PIRSF" id="PIRSF000429">
    <property type="entry name" value="Ac-CoA_Ac_transf"/>
    <property type="match status" value="1"/>
</dbReference>
<dbReference type="EMBL" id="PPCN01000002">
    <property type="protein sequence ID" value="POF33038.1"/>
    <property type="molecule type" value="Genomic_DNA"/>
</dbReference>
<keyword evidence="8" id="KW-1185">Reference proteome</keyword>
<dbReference type="Pfam" id="PF02803">
    <property type="entry name" value="Thiolase_C"/>
    <property type="match status" value="1"/>
</dbReference>
<dbReference type="PANTHER" id="PTHR18919">
    <property type="entry name" value="ACETYL-COA C-ACYLTRANSFERASE"/>
    <property type="match status" value="1"/>
</dbReference>
<evidence type="ECO:0000259" key="5">
    <source>
        <dbReference type="Pfam" id="PF00108"/>
    </source>
</evidence>
<comment type="caution">
    <text evidence="7">The sequence shown here is derived from an EMBL/GenBank/DDBJ whole genome shotgun (WGS) entry which is preliminary data.</text>
</comment>
<evidence type="ECO:0000313" key="8">
    <source>
        <dbReference type="Proteomes" id="UP000236959"/>
    </source>
</evidence>
<evidence type="ECO:0000256" key="3">
    <source>
        <dbReference type="ARBA" id="ARBA00023315"/>
    </source>
</evidence>
<accession>A0A2S3UZ84</accession>
<keyword evidence="3 4" id="KW-0012">Acyltransferase</keyword>
<dbReference type="Pfam" id="PF00108">
    <property type="entry name" value="Thiolase_N"/>
    <property type="match status" value="1"/>
</dbReference>
<evidence type="ECO:0000256" key="4">
    <source>
        <dbReference type="RuleBase" id="RU003557"/>
    </source>
</evidence>
<dbReference type="RefSeq" id="WP_328590036.1">
    <property type="nucleotide sequence ID" value="NZ_PPCN01000002.1"/>
</dbReference>
<dbReference type="PROSITE" id="PS00737">
    <property type="entry name" value="THIOLASE_2"/>
    <property type="match status" value="1"/>
</dbReference>
<dbReference type="AlphaFoldDB" id="A0A2S3UZ84"/>
<dbReference type="SUPFAM" id="SSF53901">
    <property type="entry name" value="Thiolase-like"/>
    <property type="match status" value="2"/>
</dbReference>
<feature type="domain" description="Thiolase N-terminal" evidence="5">
    <location>
        <begin position="7"/>
        <end position="251"/>
    </location>
</feature>
<sequence length="390" mass="40209">MSAIRRVVIAAARRTAIAPRGGVLSRFQADELAAPVLARLAADGGLPLDRIDHVILGNALYGGGNPARLAALRAGLPPSVPALTVDTQCCSGLDAILLGARMIEAGAADYVLAGGMESFSRAPVRMHRPQPPDTRPVAYDRPAFAPPPYEDPDLADAAARLAAERGISRGAQAEFALRSHAKAAEAAATLRRRLVRVGDTGPDRDSFTRDLSFKTAMRAPVLAGSRDTGLSAATIACEADGAAAVLLMAEDCLAEAGRPALRITDGLRSGGDPATPALAPIGVAETLLARLGLMPEDLAAVELMEAYAVQAMVTADTLKLDPQKLNPLGGALARGHPVGASGAVLAVQLFERLLRYGDRPEIARFRGMALIAAAGGLASGLVVEARAGPV</sequence>
<evidence type="ECO:0000313" key="7">
    <source>
        <dbReference type="EMBL" id="POF33038.1"/>
    </source>
</evidence>
<dbReference type="CDD" id="cd00751">
    <property type="entry name" value="thiolase"/>
    <property type="match status" value="1"/>
</dbReference>
<dbReference type="NCBIfam" id="TIGR01930">
    <property type="entry name" value="AcCoA-C-Actrans"/>
    <property type="match status" value="1"/>
</dbReference>
<name>A0A2S3UZ84_9HYPH</name>
<dbReference type="InterPro" id="IPR020617">
    <property type="entry name" value="Thiolase_C"/>
</dbReference>
<evidence type="ECO:0000256" key="1">
    <source>
        <dbReference type="ARBA" id="ARBA00010982"/>
    </source>
</evidence>
<proteinExistence type="inferred from homology"/>
<dbReference type="InterPro" id="IPR016039">
    <property type="entry name" value="Thiolase-like"/>
</dbReference>
<reference evidence="7 8" key="1">
    <citation type="submission" date="2018-01" db="EMBL/GenBank/DDBJ databases">
        <title>Genomic Encyclopedia of Archaeal and Bacterial Type Strains, Phase II (KMG-II): from individual species to whole genera.</title>
        <authorList>
            <person name="Goeker M."/>
        </authorList>
    </citation>
    <scope>NUCLEOTIDE SEQUENCE [LARGE SCALE GENOMIC DNA]</scope>
    <source>
        <strain evidence="7 8">DSM 17023</strain>
    </source>
</reference>
<organism evidence="7 8">
    <name type="scientific">Roseibium marinum</name>
    <dbReference type="NCBI Taxonomy" id="281252"/>
    <lineage>
        <taxon>Bacteria</taxon>
        <taxon>Pseudomonadati</taxon>
        <taxon>Pseudomonadota</taxon>
        <taxon>Alphaproteobacteria</taxon>
        <taxon>Hyphomicrobiales</taxon>
        <taxon>Stappiaceae</taxon>
        <taxon>Roseibium</taxon>
    </lineage>
</organism>
<dbReference type="Proteomes" id="UP000236959">
    <property type="component" value="Unassembled WGS sequence"/>
</dbReference>